<dbReference type="InterPro" id="IPR007078">
    <property type="entry name" value="Haem_export_protD_CcmD"/>
</dbReference>
<sequence>MHFTSFSAFLDMGGYAAYVWSSFGITFGALLWLVISAHLTRRKLFNDIKNRAAREQRIKNAQNMENTL</sequence>
<dbReference type="Pfam" id="PF04995">
    <property type="entry name" value="CcmD"/>
    <property type="match status" value="1"/>
</dbReference>
<evidence type="ECO:0000256" key="6">
    <source>
        <dbReference type="ARBA" id="ARBA00022475"/>
    </source>
</evidence>
<dbReference type="EMBL" id="FOWR01000009">
    <property type="protein sequence ID" value="SFP16987.1"/>
    <property type="molecule type" value="Genomic_DNA"/>
</dbReference>
<evidence type="ECO:0000256" key="7">
    <source>
        <dbReference type="ARBA" id="ARBA00022519"/>
    </source>
</evidence>
<keyword evidence="6 12" id="KW-1003">Cell membrane</keyword>
<evidence type="ECO:0000256" key="11">
    <source>
        <dbReference type="ARBA" id="ARBA00023136"/>
    </source>
</evidence>
<dbReference type="GO" id="GO:0015886">
    <property type="term" value="P:heme transport"/>
    <property type="evidence" value="ECO:0007669"/>
    <property type="project" value="InterPro"/>
</dbReference>
<dbReference type="Proteomes" id="UP000182692">
    <property type="component" value="Unassembled WGS sequence"/>
</dbReference>
<comment type="similarity">
    <text evidence="3 12">Belongs to the CcmD/CycX/HelD family.</text>
</comment>
<evidence type="ECO:0000256" key="4">
    <source>
        <dbReference type="ARBA" id="ARBA00016461"/>
    </source>
</evidence>
<dbReference type="STRING" id="1121869.SAMN03084138_01477"/>
<evidence type="ECO:0000256" key="10">
    <source>
        <dbReference type="ARBA" id="ARBA00022989"/>
    </source>
</evidence>
<evidence type="ECO:0000256" key="9">
    <source>
        <dbReference type="ARBA" id="ARBA00022748"/>
    </source>
</evidence>
<keyword evidence="5 12" id="KW-0813">Transport</keyword>
<feature type="transmembrane region" description="Helical" evidence="12">
    <location>
        <begin position="15"/>
        <end position="35"/>
    </location>
</feature>
<dbReference type="OrthoDB" id="9815607at2"/>
<dbReference type="GeneID" id="35871835"/>
<keyword evidence="7 12" id="KW-0997">Cell inner membrane</keyword>
<evidence type="ECO:0000256" key="5">
    <source>
        <dbReference type="ARBA" id="ARBA00022448"/>
    </source>
</evidence>
<dbReference type="GO" id="GO:0005886">
    <property type="term" value="C:plasma membrane"/>
    <property type="evidence" value="ECO:0007669"/>
    <property type="project" value="UniProtKB-SubCell"/>
</dbReference>
<proteinExistence type="inferred from homology"/>
<dbReference type="GO" id="GO:0017004">
    <property type="term" value="P:cytochrome complex assembly"/>
    <property type="evidence" value="ECO:0007669"/>
    <property type="project" value="UniProtKB-KW"/>
</dbReference>
<dbReference type="GO" id="GO:1903607">
    <property type="term" value="P:cytochrome c biosynthetic process"/>
    <property type="evidence" value="ECO:0007669"/>
    <property type="project" value="TreeGrafter"/>
</dbReference>
<dbReference type="AlphaFoldDB" id="A0A1I5N5J4"/>
<comment type="subcellular location">
    <subcellularLocation>
        <location evidence="2 12">Cell inner membrane</location>
        <topology evidence="2 12">Single-pass membrane protein</topology>
    </subcellularLocation>
</comment>
<dbReference type="NCBIfam" id="TIGR03141">
    <property type="entry name" value="cytochro_ccmD"/>
    <property type="match status" value="1"/>
</dbReference>
<gene>
    <name evidence="13" type="ORF">SAMN03084138_01477</name>
</gene>
<keyword evidence="11 12" id="KW-0472">Membrane</keyword>
<evidence type="ECO:0000256" key="1">
    <source>
        <dbReference type="ARBA" id="ARBA00002442"/>
    </source>
</evidence>
<evidence type="ECO:0000256" key="8">
    <source>
        <dbReference type="ARBA" id="ARBA00022692"/>
    </source>
</evidence>
<accession>A0A1I5N5J4</accession>
<dbReference type="RefSeq" id="WP_017009394.1">
    <property type="nucleotide sequence ID" value="NZ_FOWR01000009.1"/>
</dbReference>
<evidence type="ECO:0000256" key="2">
    <source>
        <dbReference type="ARBA" id="ARBA00004377"/>
    </source>
</evidence>
<evidence type="ECO:0000256" key="3">
    <source>
        <dbReference type="ARBA" id="ARBA00008741"/>
    </source>
</evidence>
<dbReference type="PANTHER" id="PTHR37531:SF1">
    <property type="entry name" value="HEME EXPORTER PROTEIN D"/>
    <property type="match status" value="1"/>
</dbReference>
<organism evidence="13 14">
    <name type="scientific">Enterovibrio norvegicus DSM 15893</name>
    <dbReference type="NCBI Taxonomy" id="1121869"/>
    <lineage>
        <taxon>Bacteria</taxon>
        <taxon>Pseudomonadati</taxon>
        <taxon>Pseudomonadota</taxon>
        <taxon>Gammaproteobacteria</taxon>
        <taxon>Vibrionales</taxon>
        <taxon>Vibrionaceae</taxon>
        <taxon>Enterovibrio</taxon>
    </lineage>
</organism>
<keyword evidence="9 12" id="KW-0201">Cytochrome c-type biogenesis</keyword>
<comment type="function">
    <text evidence="1 12">Required for the export of heme to the periplasm for the biogenesis of c-type cytochromes.</text>
</comment>
<protein>
    <recommendedName>
        <fullName evidence="4 12">Heme exporter protein D</fullName>
    </recommendedName>
</protein>
<keyword evidence="10 12" id="KW-1133">Transmembrane helix</keyword>
<evidence type="ECO:0000313" key="13">
    <source>
        <dbReference type="EMBL" id="SFP16987.1"/>
    </source>
</evidence>
<reference evidence="13 14" key="1">
    <citation type="submission" date="2016-10" db="EMBL/GenBank/DDBJ databases">
        <authorList>
            <person name="de Groot N.N."/>
        </authorList>
    </citation>
    <scope>NUCLEOTIDE SEQUENCE [LARGE SCALE GENOMIC DNA]</scope>
    <source>
        <strain evidence="13 14">DSM 15893</strain>
    </source>
</reference>
<keyword evidence="8 12" id="KW-0812">Transmembrane</keyword>
<evidence type="ECO:0000256" key="12">
    <source>
        <dbReference type="RuleBase" id="RU363101"/>
    </source>
</evidence>
<evidence type="ECO:0000313" key="14">
    <source>
        <dbReference type="Proteomes" id="UP000182692"/>
    </source>
</evidence>
<dbReference type="PANTHER" id="PTHR37531">
    <property type="entry name" value="HEME EXPORTER PROTEIN D"/>
    <property type="match status" value="1"/>
</dbReference>
<name>A0A1I5N5J4_9GAMM</name>
<dbReference type="InterPro" id="IPR052075">
    <property type="entry name" value="Heme_exporter_D"/>
</dbReference>